<dbReference type="Pfam" id="PF08534">
    <property type="entry name" value="Redoxin"/>
    <property type="match status" value="1"/>
</dbReference>
<feature type="signal peptide" evidence="1">
    <location>
        <begin position="1"/>
        <end position="20"/>
    </location>
</feature>
<reference evidence="3" key="2">
    <citation type="submission" date="2020-09" db="EMBL/GenBank/DDBJ databases">
        <authorList>
            <person name="Sun Q."/>
            <person name="Zhou Y."/>
        </authorList>
    </citation>
    <scope>NUCLEOTIDE SEQUENCE</scope>
    <source>
        <strain evidence="3">CGMCC 1.15290</strain>
    </source>
</reference>
<evidence type="ECO:0000259" key="2">
    <source>
        <dbReference type="PROSITE" id="PS51352"/>
    </source>
</evidence>
<organism evidence="3 4">
    <name type="scientific">Filimonas zeae</name>
    <dbReference type="NCBI Taxonomy" id="1737353"/>
    <lineage>
        <taxon>Bacteria</taxon>
        <taxon>Pseudomonadati</taxon>
        <taxon>Bacteroidota</taxon>
        <taxon>Chitinophagia</taxon>
        <taxon>Chitinophagales</taxon>
        <taxon>Chitinophagaceae</taxon>
        <taxon>Filimonas</taxon>
    </lineage>
</organism>
<evidence type="ECO:0000256" key="1">
    <source>
        <dbReference type="SAM" id="SignalP"/>
    </source>
</evidence>
<comment type="caution">
    <text evidence="3">The sequence shown here is derived from an EMBL/GenBank/DDBJ whole genome shotgun (WGS) entry which is preliminary data.</text>
</comment>
<dbReference type="PANTHER" id="PTHR42852:SF13">
    <property type="entry name" value="PROTEIN DIPZ"/>
    <property type="match status" value="1"/>
</dbReference>
<dbReference type="InterPro" id="IPR050553">
    <property type="entry name" value="Thioredoxin_ResA/DsbE_sf"/>
</dbReference>
<keyword evidence="4" id="KW-1185">Reference proteome</keyword>
<dbReference type="InterPro" id="IPR036249">
    <property type="entry name" value="Thioredoxin-like_sf"/>
</dbReference>
<dbReference type="PROSITE" id="PS51352">
    <property type="entry name" value="THIOREDOXIN_2"/>
    <property type="match status" value="1"/>
</dbReference>
<dbReference type="Proteomes" id="UP000627292">
    <property type="component" value="Unassembled WGS sequence"/>
</dbReference>
<gene>
    <name evidence="3" type="ORF">GCM10011379_24010</name>
</gene>
<dbReference type="Gene3D" id="3.40.30.10">
    <property type="entry name" value="Glutaredoxin"/>
    <property type="match status" value="1"/>
</dbReference>
<keyword evidence="1" id="KW-0732">Signal</keyword>
<accession>A0A917IZY8</accession>
<dbReference type="InterPro" id="IPR013766">
    <property type="entry name" value="Thioredoxin_domain"/>
</dbReference>
<dbReference type="GO" id="GO:0016491">
    <property type="term" value="F:oxidoreductase activity"/>
    <property type="evidence" value="ECO:0007669"/>
    <property type="project" value="InterPro"/>
</dbReference>
<dbReference type="SUPFAM" id="SSF52833">
    <property type="entry name" value="Thioredoxin-like"/>
    <property type="match status" value="1"/>
</dbReference>
<dbReference type="CDD" id="cd02966">
    <property type="entry name" value="TlpA_like_family"/>
    <property type="match status" value="1"/>
</dbReference>
<dbReference type="InterPro" id="IPR013740">
    <property type="entry name" value="Redoxin"/>
</dbReference>
<feature type="domain" description="Thioredoxin" evidence="2">
    <location>
        <begin position="246"/>
        <end position="411"/>
    </location>
</feature>
<protein>
    <recommendedName>
        <fullName evidence="2">Thioredoxin domain-containing protein</fullName>
    </recommendedName>
</protein>
<dbReference type="EMBL" id="BMIB01000002">
    <property type="protein sequence ID" value="GGH68080.1"/>
    <property type="molecule type" value="Genomic_DNA"/>
</dbReference>
<evidence type="ECO:0000313" key="4">
    <source>
        <dbReference type="Proteomes" id="UP000627292"/>
    </source>
</evidence>
<evidence type="ECO:0000313" key="3">
    <source>
        <dbReference type="EMBL" id="GGH68080.1"/>
    </source>
</evidence>
<dbReference type="RefSeq" id="WP_188952373.1">
    <property type="nucleotide sequence ID" value="NZ_BMIB01000002.1"/>
</dbReference>
<name>A0A917IZY8_9BACT</name>
<sequence length="417" mass="46863">MKKITVLLLFTLTLLQTAVAQKQLQTGKWRALLHRADGQDIVFNFLFAYQKNKPVLYVLNAGEKLAVKELKFTGDSLLMTMPFFESAFRLRVHGKDSLEGKWIKATSSGKNIEMPFTATTRVAYRFTPGGAAPAANVSGKWSVLFYDKQGKADEPAIGVFTQRGDKVTGSILTPTGDYRFLEGNLEGNVLQLSTFDGSHAFSLRAEVRGQALENGIFYAGPVGKQTWTAVKNDTATLPNLAAMYLKRGEEGYLNFSFKDIDGKVVSLKDDRFKNKVVVIQLMGSWCPNCMDETAFLSEYYNKNRRRGVEMVALAYEYTTSFERSQQSLRRFQQRFKVNYPMLITGVSVTDTLRTEKTLPQFTPIKSFPSSIILDKTGKVARIDNGFVGPGTGTYYKVYTEEFEKLMDELLKQPVTKP</sequence>
<feature type="chain" id="PRO_5036793948" description="Thioredoxin domain-containing protein" evidence="1">
    <location>
        <begin position="21"/>
        <end position="417"/>
    </location>
</feature>
<reference evidence="3" key="1">
    <citation type="journal article" date="2014" name="Int. J. Syst. Evol. Microbiol.">
        <title>Complete genome sequence of Corynebacterium casei LMG S-19264T (=DSM 44701T), isolated from a smear-ripened cheese.</title>
        <authorList>
            <consortium name="US DOE Joint Genome Institute (JGI-PGF)"/>
            <person name="Walter F."/>
            <person name="Albersmeier A."/>
            <person name="Kalinowski J."/>
            <person name="Ruckert C."/>
        </authorList>
    </citation>
    <scope>NUCLEOTIDE SEQUENCE</scope>
    <source>
        <strain evidence="3">CGMCC 1.15290</strain>
    </source>
</reference>
<dbReference type="PANTHER" id="PTHR42852">
    <property type="entry name" value="THIOL:DISULFIDE INTERCHANGE PROTEIN DSBE"/>
    <property type="match status" value="1"/>
</dbReference>
<proteinExistence type="predicted"/>
<dbReference type="AlphaFoldDB" id="A0A917IZY8"/>